<feature type="region of interest" description="Disordered" evidence="1">
    <location>
        <begin position="1"/>
        <end position="62"/>
    </location>
</feature>
<dbReference type="Pfam" id="PF19050">
    <property type="entry name" value="PhoD_2"/>
    <property type="match status" value="2"/>
</dbReference>
<comment type="caution">
    <text evidence="3">The sequence shown here is derived from an EMBL/GenBank/DDBJ whole genome shotgun (WGS) entry which is preliminary data.</text>
</comment>
<evidence type="ECO:0000256" key="1">
    <source>
        <dbReference type="SAM" id="MobiDB-lite"/>
    </source>
</evidence>
<gene>
    <name evidence="4" type="ORF">EDS130_LOCUS30133</name>
    <name evidence="3" type="ORF">XAT740_LOCUS28071</name>
</gene>
<accession>A0A815CDQ5</accession>
<sequence>MDENNSNMKDKYGDWNANAPNPVNPDPKYTGDYPPPKLTTSRVPDADPSGEPKTDSSVIVHPPRLPGQKLGPFLQFLTTDLKNMTWKGSMLIFRHISSDKRPTVEFQSDVKIDFNWEVLYENLFNLRAYRVNLFIELRSGEGNERIQWTILWDDENEKSNGHFYVPRLEQKWRGGFFSCNGFDAYVPKEVAMDLTCSNVWNHLLSVHDEEPLHLLFWGGDQIYIDFIFEDVPFLRAWVNMEWNAKWTTDFRDDLKEQVEEYYFNTYVENWNCRLEVRKALQSIPSLMMWDDHDIFDGAGSYPPLLHDSPMMMGLFGAAQKMRLLFQHHTTLDRAREHYLFGHEGYNLFARCGRHLAIMGMDERTERNTEAVHHENSWQMIFDRLENELDDIEHLIIVFPVPFSFVRVRIAESIFEKMKNLPNKWRKLPPVKKTNSIFGLPELYDDLLDEWTHEAHVDERNRALVRFQQLAEKKRVRITFFSGDVHCCGISRFQTRGNHRPLSINDAKLMYQIISSAIVNMPPSKTAIQVAHRFRTNWTPVDDTEEEVIDFFNRKPENGAKAFHKKFRPNRNWCCFEERSNTFTSSVVVAQTHCFSCRKSHVTPISAGQRYEGEQLSEQQTATNDLRIRLWLESSREEDHGRKFVGYDLRIPNLK</sequence>
<evidence type="ECO:0000313" key="3">
    <source>
        <dbReference type="EMBL" id="CAF1285945.1"/>
    </source>
</evidence>
<dbReference type="EMBL" id="CAJNOJ010000208">
    <property type="protein sequence ID" value="CAF1291882.1"/>
    <property type="molecule type" value="Genomic_DNA"/>
</dbReference>
<keyword evidence="5" id="KW-1185">Reference proteome</keyword>
<name>A0A815CDQ5_ADIRI</name>
<dbReference type="GO" id="GO:0016020">
    <property type="term" value="C:membrane"/>
    <property type="evidence" value="ECO:0007669"/>
    <property type="project" value="TreeGrafter"/>
</dbReference>
<feature type="domain" description="PhoD-like phosphatase" evidence="2">
    <location>
        <begin position="166"/>
        <end position="418"/>
    </location>
</feature>
<dbReference type="Gene3D" id="3.60.21.70">
    <property type="entry name" value="PhoD-like phosphatase"/>
    <property type="match status" value="1"/>
</dbReference>
<evidence type="ECO:0000313" key="4">
    <source>
        <dbReference type="EMBL" id="CAF1291882.1"/>
    </source>
</evidence>
<dbReference type="AlphaFoldDB" id="A0A815CDQ5"/>
<proteinExistence type="predicted"/>
<feature type="domain" description="PhoD-like phosphatase" evidence="2">
    <location>
        <begin position="435"/>
        <end position="576"/>
    </location>
</feature>
<dbReference type="Proteomes" id="UP000663828">
    <property type="component" value="Unassembled WGS sequence"/>
</dbReference>
<evidence type="ECO:0000313" key="5">
    <source>
        <dbReference type="Proteomes" id="UP000663828"/>
    </source>
</evidence>
<reference evidence="3" key="1">
    <citation type="submission" date="2021-02" db="EMBL/GenBank/DDBJ databases">
        <authorList>
            <person name="Nowell W R."/>
        </authorList>
    </citation>
    <scope>NUCLEOTIDE SEQUENCE</scope>
</reference>
<evidence type="ECO:0000259" key="2">
    <source>
        <dbReference type="Pfam" id="PF19050"/>
    </source>
</evidence>
<protein>
    <recommendedName>
        <fullName evidence="2">PhoD-like phosphatase domain-containing protein</fullName>
    </recommendedName>
</protein>
<dbReference type="InterPro" id="IPR038607">
    <property type="entry name" value="PhoD-like_sf"/>
</dbReference>
<dbReference type="PANTHER" id="PTHR46689">
    <property type="entry name" value="MEMBRANE PROTEIN, PUTATIVE-RELATED"/>
    <property type="match status" value="1"/>
</dbReference>
<dbReference type="InterPro" id="IPR029052">
    <property type="entry name" value="Metallo-depent_PP-like"/>
</dbReference>
<dbReference type="EMBL" id="CAJNOR010002378">
    <property type="protein sequence ID" value="CAF1285945.1"/>
    <property type="molecule type" value="Genomic_DNA"/>
</dbReference>
<dbReference type="PANTHER" id="PTHR46689:SF1">
    <property type="entry name" value="PHOD-LIKE PHOSPHATASE DOMAIN-CONTAINING PROTEIN"/>
    <property type="match status" value="1"/>
</dbReference>
<dbReference type="OrthoDB" id="2419400at2759"/>
<dbReference type="Proteomes" id="UP000663852">
    <property type="component" value="Unassembled WGS sequence"/>
</dbReference>
<organism evidence="3 5">
    <name type="scientific">Adineta ricciae</name>
    <name type="common">Rotifer</name>
    <dbReference type="NCBI Taxonomy" id="249248"/>
    <lineage>
        <taxon>Eukaryota</taxon>
        <taxon>Metazoa</taxon>
        <taxon>Spiralia</taxon>
        <taxon>Gnathifera</taxon>
        <taxon>Rotifera</taxon>
        <taxon>Eurotatoria</taxon>
        <taxon>Bdelloidea</taxon>
        <taxon>Adinetida</taxon>
        <taxon>Adinetidae</taxon>
        <taxon>Adineta</taxon>
    </lineage>
</organism>
<dbReference type="InterPro" id="IPR018946">
    <property type="entry name" value="PhoD-like_MPP"/>
</dbReference>
<dbReference type="SUPFAM" id="SSF56300">
    <property type="entry name" value="Metallo-dependent phosphatases"/>
    <property type="match status" value="1"/>
</dbReference>
<dbReference type="CDD" id="cd07389">
    <property type="entry name" value="MPP_PhoD"/>
    <property type="match status" value="1"/>
</dbReference>
<dbReference type="InterPro" id="IPR043904">
    <property type="entry name" value="PhoD_2-like"/>
</dbReference>